<keyword evidence="7" id="KW-0732">Signal</keyword>
<proteinExistence type="inferred from homology"/>
<dbReference type="Ensembl" id="ENSRROT00000000078.1">
    <property type="protein sequence ID" value="ENSRROP00000000051.1"/>
    <property type="gene ID" value="ENSRROG00000000063.1"/>
</dbReference>
<reference evidence="10" key="2">
    <citation type="submission" date="2025-09" db="UniProtKB">
        <authorList>
            <consortium name="Ensembl"/>
        </authorList>
    </citation>
    <scope>IDENTIFICATION</scope>
</reference>
<evidence type="ECO:0000256" key="6">
    <source>
        <dbReference type="ARBA" id="ARBA00022702"/>
    </source>
</evidence>
<dbReference type="GO" id="GO:0071821">
    <property type="term" value="C:FANCM-MHF complex"/>
    <property type="evidence" value="ECO:0007669"/>
    <property type="project" value="InterPro"/>
</dbReference>
<dbReference type="GO" id="GO:0005615">
    <property type="term" value="C:extracellular space"/>
    <property type="evidence" value="ECO:0007669"/>
    <property type="project" value="TreeGrafter"/>
</dbReference>
<dbReference type="PANTHER" id="PTHR10558">
    <property type="entry name" value="SOMATOSTATIN"/>
    <property type="match status" value="1"/>
</dbReference>
<evidence type="ECO:0000256" key="1">
    <source>
        <dbReference type="ARBA" id="ARBA00004613"/>
    </source>
</evidence>
<dbReference type="GO" id="GO:0046982">
    <property type="term" value="F:protein heterodimerization activity"/>
    <property type="evidence" value="ECO:0007669"/>
    <property type="project" value="InterPro"/>
</dbReference>
<dbReference type="GeneTree" id="ENSGT00510000048007"/>
<dbReference type="Pfam" id="PF15630">
    <property type="entry name" value="CENP-S"/>
    <property type="match status" value="1"/>
</dbReference>
<dbReference type="InterPro" id="IPR009072">
    <property type="entry name" value="Histone-fold"/>
</dbReference>
<protein>
    <recommendedName>
        <fullName evidence="3">Centromere protein S</fullName>
    </recommendedName>
</protein>
<dbReference type="GO" id="GO:0007193">
    <property type="term" value="P:adenylate cyclase-inhibiting G protein-coupled receptor signaling pathway"/>
    <property type="evidence" value="ECO:0007669"/>
    <property type="project" value="TreeGrafter"/>
</dbReference>
<dbReference type="GO" id="GO:0001664">
    <property type="term" value="F:G protein-coupled receptor binding"/>
    <property type="evidence" value="ECO:0007669"/>
    <property type="project" value="TreeGrafter"/>
</dbReference>
<dbReference type="Proteomes" id="UP000233200">
    <property type="component" value="Unplaced"/>
</dbReference>
<dbReference type="STRING" id="61622.ENSRROP00000000051"/>
<dbReference type="InterPro" id="IPR018142">
    <property type="entry name" value="Somatostatin/Cortistatin_C"/>
</dbReference>
<keyword evidence="6" id="KW-0372">Hormone</keyword>
<sequence length="143" mass="16400">MSSRRGSFLSTKLHCSSCLPCPLYLEKFKPSEKLQEHDTEQNFAKDLETFARHAKRTTINTEDVKLLARRSNSLEAAGIRKSSLLTFLAWWFEWTSQASAGPLIGEEAREVARRQEGAPPQQSARRDRTPCKNFFWKTFSSCK</sequence>
<keyword evidence="5" id="KW-0165">Cleavage on pair of basic residues</keyword>
<dbReference type="Pfam" id="PF03002">
    <property type="entry name" value="Somatostatin"/>
    <property type="match status" value="1"/>
</dbReference>
<keyword evidence="4" id="KW-0964">Secreted</keyword>
<keyword evidence="11" id="KW-1185">Reference proteome</keyword>
<evidence type="ECO:0000256" key="4">
    <source>
        <dbReference type="ARBA" id="ARBA00022525"/>
    </source>
</evidence>
<evidence type="ECO:0000256" key="3">
    <source>
        <dbReference type="ARBA" id="ARBA00016400"/>
    </source>
</evidence>
<reference evidence="10" key="1">
    <citation type="submission" date="2025-08" db="UniProtKB">
        <authorList>
            <consortium name="Ensembl"/>
        </authorList>
    </citation>
    <scope>IDENTIFICATION</scope>
</reference>
<evidence type="ECO:0000256" key="7">
    <source>
        <dbReference type="ARBA" id="ARBA00022729"/>
    </source>
</evidence>
<dbReference type="GO" id="GO:0030334">
    <property type="term" value="P:regulation of cell migration"/>
    <property type="evidence" value="ECO:0007669"/>
    <property type="project" value="TreeGrafter"/>
</dbReference>
<evidence type="ECO:0000313" key="11">
    <source>
        <dbReference type="Proteomes" id="UP000233200"/>
    </source>
</evidence>
<evidence type="ECO:0000256" key="5">
    <source>
        <dbReference type="ARBA" id="ARBA00022685"/>
    </source>
</evidence>
<comment type="subcellular location">
    <subcellularLocation>
        <location evidence="1">Secreted</location>
    </subcellularLocation>
</comment>
<evidence type="ECO:0000259" key="9">
    <source>
        <dbReference type="Pfam" id="PF03002"/>
    </source>
</evidence>
<dbReference type="InterPro" id="IPR004250">
    <property type="entry name" value="Somatostatin"/>
</dbReference>
<dbReference type="GO" id="GO:0005184">
    <property type="term" value="F:neuropeptide hormone activity"/>
    <property type="evidence" value="ECO:0007669"/>
    <property type="project" value="TreeGrafter"/>
</dbReference>
<dbReference type="InterPro" id="IPR029003">
    <property type="entry name" value="CENP-S/Mhf1"/>
</dbReference>
<dbReference type="SUPFAM" id="SSF47113">
    <property type="entry name" value="Histone-fold"/>
    <property type="match status" value="1"/>
</dbReference>
<feature type="domain" description="Somatostatin/Cortistatin C-terminal" evidence="9">
    <location>
        <begin position="126"/>
        <end position="142"/>
    </location>
</feature>
<keyword evidence="8" id="KW-1015">Disulfide bond</keyword>
<evidence type="ECO:0000313" key="10">
    <source>
        <dbReference type="Ensembl" id="ENSRROP00000000051.1"/>
    </source>
</evidence>
<organism evidence="10 11">
    <name type="scientific">Rhinopithecus roxellana</name>
    <name type="common">Golden snub-nosed monkey</name>
    <name type="synonym">Pygathrix roxellana</name>
    <dbReference type="NCBI Taxonomy" id="61622"/>
    <lineage>
        <taxon>Eukaryota</taxon>
        <taxon>Metazoa</taxon>
        <taxon>Chordata</taxon>
        <taxon>Craniata</taxon>
        <taxon>Vertebrata</taxon>
        <taxon>Euteleostomi</taxon>
        <taxon>Mammalia</taxon>
        <taxon>Eutheria</taxon>
        <taxon>Euarchontoglires</taxon>
        <taxon>Primates</taxon>
        <taxon>Haplorrhini</taxon>
        <taxon>Catarrhini</taxon>
        <taxon>Cercopithecidae</taxon>
        <taxon>Colobinae</taxon>
        <taxon>Rhinopithecus</taxon>
    </lineage>
</organism>
<evidence type="ECO:0000256" key="2">
    <source>
        <dbReference type="ARBA" id="ARBA00008327"/>
    </source>
</evidence>
<accession>A0A2K6N700</accession>
<dbReference type="CDD" id="cd22919">
    <property type="entry name" value="HFD_CENP-S"/>
    <property type="match status" value="1"/>
</dbReference>
<name>A0A2K6N700_RHIRO</name>
<dbReference type="AlphaFoldDB" id="A0A2K6N700"/>
<evidence type="ECO:0000256" key="8">
    <source>
        <dbReference type="ARBA" id="ARBA00023157"/>
    </source>
</evidence>
<comment type="similarity">
    <text evidence="2">Belongs to the somatostatin family.</text>
</comment>
<dbReference type="PANTHER" id="PTHR10558:SF1">
    <property type="entry name" value="CORTISTATIN"/>
    <property type="match status" value="1"/>
</dbReference>
<dbReference type="Gene3D" id="1.10.20.10">
    <property type="entry name" value="Histone, subunit A"/>
    <property type="match status" value="1"/>
</dbReference>